<dbReference type="InterPro" id="IPR004358">
    <property type="entry name" value="Sig_transdc_His_kin-like_C"/>
</dbReference>
<evidence type="ECO:0000256" key="7">
    <source>
        <dbReference type="ARBA" id="ARBA00055745"/>
    </source>
</evidence>
<dbReference type="OrthoDB" id="509491at2"/>
<dbReference type="NCBIfam" id="TIGR00229">
    <property type="entry name" value="sensory_box"/>
    <property type="match status" value="2"/>
</dbReference>
<dbReference type="Pfam" id="PF13426">
    <property type="entry name" value="PAS_9"/>
    <property type="match status" value="1"/>
</dbReference>
<dbReference type="PROSITE" id="PS50109">
    <property type="entry name" value="HIS_KIN"/>
    <property type="match status" value="1"/>
</dbReference>
<dbReference type="SUPFAM" id="SSF55785">
    <property type="entry name" value="PYP-like sensor domain (PAS domain)"/>
    <property type="match status" value="3"/>
</dbReference>
<dbReference type="PANTHER" id="PTHR43711:SF26">
    <property type="entry name" value="SENSOR HISTIDINE KINASE RCSC"/>
    <property type="match status" value="1"/>
</dbReference>
<dbReference type="SMART" id="SM00388">
    <property type="entry name" value="HisKA"/>
    <property type="match status" value="1"/>
</dbReference>
<evidence type="ECO:0000313" key="12">
    <source>
        <dbReference type="Proteomes" id="UP000218418"/>
    </source>
</evidence>
<evidence type="ECO:0000259" key="9">
    <source>
        <dbReference type="PROSITE" id="PS50112"/>
    </source>
</evidence>
<dbReference type="InterPro" id="IPR000700">
    <property type="entry name" value="PAS-assoc_C"/>
</dbReference>
<keyword evidence="5 11" id="KW-0418">Kinase</keyword>
<dbReference type="Pfam" id="PF13188">
    <property type="entry name" value="PAS_8"/>
    <property type="match status" value="2"/>
</dbReference>
<dbReference type="AlphaFoldDB" id="A0A1Z4LSA5"/>
<dbReference type="SUPFAM" id="SSF55874">
    <property type="entry name" value="ATPase domain of HSP90 chaperone/DNA topoisomerase II/histidine kinase"/>
    <property type="match status" value="1"/>
</dbReference>
<dbReference type="EC" id="2.7.13.3" evidence="2"/>
<dbReference type="CDD" id="cd00075">
    <property type="entry name" value="HATPase"/>
    <property type="match status" value="1"/>
</dbReference>
<name>A0A1Z4LSA5_9CYAN</name>
<dbReference type="InterPro" id="IPR003594">
    <property type="entry name" value="HATPase_dom"/>
</dbReference>
<dbReference type="SMART" id="SM00091">
    <property type="entry name" value="PAS"/>
    <property type="match status" value="3"/>
</dbReference>
<dbReference type="PRINTS" id="PR00344">
    <property type="entry name" value="BCTRLSENSOR"/>
</dbReference>
<dbReference type="SMART" id="SM00387">
    <property type="entry name" value="HATPase_c"/>
    <property type="match status" value="1"/>
</dbReference>
<feature type="domain" description="PAS" evidence="9">
    <location>
        <begin position="16"/>
        <end position="59"/>
    </location>
</feature>
<feature type="domain" description="PAC" evidence="10">
    <location>
        <begin position="363"/>
        <end position="417"/>
    </location>
</feature>
<dbReference type="Gene3D" id="3.30.565.10">
    <property type="entry name" value="Histidine kinase-like ATPase, C-terminal domain"/>
    <property type="match status" value="1"/>
</dbReference>
<comment type="catalytic activity">
    <reaction evidence="1">
        <text>ATP + protein L-histidine = ADP + protein N-phospho-L-histidine.</text>
        <dbReference type="EC" id="2.7.13.3"/>
    </reaction>
</comment>
<dbReference type="InterPro" id="IPR050736">
    <property type="entry name" value="Sensor_HK_Regulatory"/>
</dbReference>
<evidence type="ECO:0000256" key="5">
    <source>
        <dbReference type="ARBA" id="ARBA00022777"/>
    </source>
</evidence>
<dbReference type="CDD" id="cd00082">
    <property type="entry name" value="HisKA"/>
    <property type="match status" value="1"/>
</dbReference>
<evidence type="ECO:0000256" key="6">
    <source>
        <dbReference type="ARBA" id="ARBA00023012"/>
    </source>
</evidence>
<feature type="domain" description="PAS" evidence="9">
    <location>
        <begin position="166"/>
        <end position="223"/>
    </location>
</feature>
<dbReference type="FunFam" id="3.30.565.10:FF:000006">
    <property type="entry name" value="Sensor histidine kinase WalK"/>
    <property type="match status" value="1"/>
</dbReference>
<dbReference type="SUPFAM" id="SSF47384">
    <property type="entry name" value="Homodimeric domain of signal transducing histidine kinase"/>
    <property type="match status" value="1"/>
</dbReference>
<evidence type="ECO:0000259" key="10">
    <source>
        <dbReference type="PROSITE" id="PS50113"/>
    </source>
</evidence>
<gene>
    <name evidence="11" type="ORF">NIES267_36290</name>
</gene>
<dbReference type="InterPro" id="IPR003661">
    <property type="entry name" value="HisK_dim/P_dom"/>
</dbReference>
<dbReference type="PANTHER" id="PTHR43711">
    <property type="entry name" value="TWO-COMPONENT HISTIDINE KINASE"/>
    <property type="match status" value="1"/>
</dbReference>
<dbReference type="InterPro" id="IPR035965">
    <property type="entry name" value="PAS-like_dom_sf"/>
</dbReference>
<evidence type="ECO:0000256" key="4">
    <source>
        <dbReference type="ARBA" id="ARBA00022679"/>
    </source>
</evidence>
<evidence type="ECO:0000256" key="3">
    <source>
        <dbReference type="ARBA" id="ARBA00022553"/>
    </source>
</evidence>
<evidence type="ECO:0000259" key="8">
    <source>
        <dbReference type="PROSITE" id="PS50109"/>
    </source>
</evidence>
<dbReference type="PROSITE" id="PS50112">
    <property type="entry name" value="PAS"/>
    <property type="match status" value="2"/>
</dbReference>
<reference evidence="11 12" key="1">
    <citation type="submission" date="2017-06" db="EMBL/GenBank/DDBJ databases">
        <title>Genome sequencing of cyanobaciteial culture collection at National Institute for Environmental Studies (NIES).</title>
        <authorList>
            <person name="Hirose Y."/>
            <person name="Shimura Y."/>
            <person name="Fujisawa T."/>
            <person name="Nakamura Y."/>
            <person name="Kawachi M."/>
        </authorList>
    </citation>
    <scope>NUCLEOTIDE SEQUENCE [LARGE SCALE GENOMIC DNA]</scope>
    <source>
        <strain evidence="11 12">NIES-267</strain>
    </source>
</reference>
<dbReference type="NCBIfam" id="NF045595">
    <property type="entry name" value="HK_scytonemin"/>
    <property type="match status" value="1"/>
</dbReference>
<dbReference type="Gene3D" id="3.30.450.20">
    <property type="entry name" value="PAS domain"/>
    <property type="match status" value="3"/>
</dbReference>
<evidence type="ECO:0000256" key="2">
    <source>
        <dbReference type="ARBA" id="ARBA00012438"/>
    </source>
</evidence>
<keyword evidence="6" id="KW-0902">Two-component regulatory system</keyword>
<dbReference type="CDD" id="cd00130">
    <property type="entry name" value="PAS"/>
    <property type="match status" value="2"/>
</dbReference>
<keyword evidence="4" id="KW-0808">Transferase</keyword>
<dbReference type="InterPro" id="IPR036890">
    <property type="entry name" value="HATPase_C_sf"/>
</dbReference>
<dbReference type="Proteomes" id="UP000218418">
    <property type="component" value="Chromosome"/>
</dbReference>
<keyword evidence="3" id="KW-0597">Phosphoprotein</keyword>
<protein>
    <recommendedName>
        <fullName evidence="2">histidine kinase</fullName>
        <ecNumber evidence="2">2.7.13.3</ecNumber>
    </recommendedName>
</protein>
<comment type="function">
    <text evidence="7">Photoreceptor which exists in two forms that are reversibly interconvertible by light: the R form that absorbs maximally in the red region of the spectrum and the FR form that absorbs maximally in the far-red region.</text>
</comment>
<dbReference type="GO" id="GO:0000155">
    <property type="term" value="F:phosphorelay sensor kinase activity"/>
    <property type="evidence" value="ECO:0007669"/>
    <property type="project" value="InterPro"/>
</dbReference>
<dbReference type="EMBL" id="AP018227">
    <property type="protein sequence ID" value="BAY84133.1"/>
    <property type="molecule type" value="Genomic_DNA"/>
</dbReference>
<dbReference type="InterPro" id="IPR054661">
    <property type="entry name" value="Npun_F1277-like"/>
</dbReference>
<keyword evidence="12" id="KW-1185">Reference proteome</keyword>
<evidence type="ECO:0000256" key="1">
    <source>
        <dbReference type="ARBA" id="ARBA00000085"/>
    </source>
</evidence>
<dbReference type="PROSITE" id="PS50113">
    <property type="entry name" value="PAC"/>
    <property type="match status" value="1"/>
</dbReference>
<feature type="domain" description="Histidine kinase" evidence="8">
    <location>
        <begin position="435"/>
        <end position="651"/>
    </location>
</feature>
<proteinExistence type="predicted"/>
<dbReference type="InterPro" id="IPR036097">
    <property type="entry name" value="HisK_dim/P_sf"/>
</dbReference>
<dbReference type="InterPro" id="IPR005467">
    <property type="entry name" value="His_kinase_dom"/>
</dbReference>
<organism evidence="11 12">
    <name type="scientific">Calothrix parasitica NIES-267</name>
    <dbReference type="NCBI Taxonomy" id="1973488"/>
    <lineage>
        <taxon>Bacteria</taxon>
        <taxon>Bacillati</taxon>
        <taxon>Cyanobacteriota</taxon>
        <taxon>Cyanophyceae</taxon>
        <taxon>Nostocales</taxon>
        <taxon>Calotrichaceae</taxon>
        <taxon>Calothrix</taxon>
    </lineage>
</organism>
<evidence type="ECO:0000313" key="11">
    <source>
        <dbReference type="EMBL" id="BAY84133.1"/>
    </source>
</evidence>
<dbReference type="Gene3D" id="1.10.287.130">
    <property type="match status" value="1"/>
</dbReference>
<dbReference type="InterPro" id="IPR000014">
    <property type="entry name" value="PAS"/>
</dbReference>
<accession>A0A1Z4LSA5</accession>
<dbReference type="Pfam" id="PF02518">
    <property type="entry name" value="HATPase_c"/>
    <property type="match status" value="1"/>
</dbReference>
<dbReference type="Pfam" id="PF00512">
    <property type="entry name" value="HisKA"/>
    <property type="match status" value="1"/>
</dbReference>
<sequence>MIIEPNSKIRLELQEELKVARLLINHSKDAVFCVEQNAQFIYVNDATCSLFGYSRQEMLAMRLQEIDNNWQWSQWLKQWELLQKEGSISFATCYRNRAGEVFPVDITFILEQLDNKQVCCVYACKQDVKLPNSETQQVLVKPPNIKDGLEQGILEYNKTDSELQASLSLLSSTLESTANGILAINFDGEILYYNQKFLDLWNLPSEVTLSRNCSKAKEFFESQVQDVEIFRSHIWELPTTSDSDTYNLLKLKDGRIFAHYSEPYRLNGNIIGRVWSIWDITESRRTEEALKLNEARFRTLAQNTEAGIILIHDDYVCYANRAAEMLTGYSIKELTRNNFNFEQIVQTKQHRQVRKQDGLTTCQYQEMKILTKQGFSRWLACTLERLDGVLDFSGKEVEMITAIDITDYKQAESELRQTLEQARKLSELRQRFVSMLCHQFRTPLNIVSFSSDLLKRNIHQWSEEKNHSYLDLIQDSVEQISELLDEILLFGKAEADRLKCEPRQLDLNQFCRDIIAQIYLAGGKQKRINFVSEGECSTKSLDPKLLHHILTNLISNAVKYSVGSNAVTLELMCREDDVIFKVQDQGIGIPSVDQQQIFEPFYRGSNIDSIPGTGLGLSIVKTLADLHGCEISLTSEVGVGTVFTLKVPTSNN</sequence>